<dbReference type="InterPro" id="IPR036116">
    <property type="entry name" value="FN3_sf"/>
</dbReference>
<dbReference type="Pfam" id="PF00041">
    <property type="entry name" value="fn3"/>
    <property type="match status" value="7"/>
</dbReference>
<dbReference type="InParanoid" id="D8SPU9"/>
<accession>D8SPU9</accession>
<feature type="domain" description="Fibronectin type-III" evidence="2">
    <location>
        <begin position="267"/>
        <end position="358"/>
    </location>
</feature>
<dbReference type="PRINTS" id="PR00014">
    <property type="entry name" value="FNTYPEIII"/>
</dbReference>
<protein>
    <recommendedName>
        <fullName evidence="2">Fibronectin type-III domain-containing protein</fullName>
    </recommendedName>
</protein>
<dbReference type="Proteomes" id="UP000001514">
    <property type="component" value="Unassembled WGS sequence"/>
</dbReference>
<dbReference type="InterPro" id="IPR050964">
    <property type="entry name" value="Striated_Muscle_Regulatory"/>
</dbReference>
<dbReference type="PROSITE" id="PS50853">
    <property type="entry name" value="FN3"/>
    <property type="match status" value="7"/>
</dbReference>
<feature type="domain" description="Fibronectin type-III" evidence="2">
    <location>
        <begin position="460"/>
        <end position="552"/>
    </location>
</feature>
<gene>
    <name evidence="3" type="ORF">SELMODRAFT_446250</name>
</gene>
<dbReference type="SMART" id="SM00060">
    <property type="entry name" value="FN3"/>
    <property type="match status" value="8"/>
</dbReference>
<dbReference type="SUPFAM" id="SSF49265">
    <property type="entry name" value="Fibronectin type III"/>
    <property type="match status" value="6"/>
</dbReference>
<evidence type="ECO:0000259" key="2">
    <source>
        <dbReference type="PROSITE" id="PS50853"/>
    </source>
</evidence>
<keyword evidence="1" id="KW-0677">Repeat</keyword>
<keyword evidence="4" id="KW-1185">Reference proteome</keyword>
<name>D8SPU9_SELML</name>
<dbReference type="eggNOG" id="ENOG502QRT8">
    <property type="taxonomic scope" value="Eukaryota"/>
</dbReference>
<dbReference type="PANTHER" id="PTHR13817">
    <property type="entry name" value="TITIN"/>
    <property type="match status" value="1"/>
</dbReference>
<dbReference type="Gramene" id="EFJ13478">
    <property type="protein sequence ID" value="EFJ13478"/>
    <property type="gene ID" value="SELMODRAFT_446250"/>
</dbReference>
<dbReference type="CDD" id="cd00063">
    <property type="entry name" value="FN3"/>
    <property type="match status" value="7"/>
</dbReference>
<sequence length="1046" mass="113916">MGEAEETLPEPRRWAPPPIPICAAADRSSLLLEWPKYVDFADGFEYCLELGLKRALRSDLHGRRPGKKNAGMGRDLGAPELIEFAVAWSEHFPQGIFTSSAAGYAVNFDCLEWKTIYRGSENSSKVEDLIPGMGYVFRLCVMLPDSCSNEAPPPLSSDQIMFFTIPCAPCPPECPLLVDRGRTSLKLKWSPPSITGGMAIREYIAEMKRPGGDFENVYSGGTNLTVKVTRLVPGTSYIFRVQALSCLGWSGLSKEVTYVTASSVPAAPTPPSLLSSSRNSISLCWEEPDNHGSPVSSYTLEADDGLDGPFSVVYSGEERSCEVGNLRSGTSYKFRVLAHNGIGKGAFSASARFSTSHSPPSAPRSLSILGKTSTSGVIGWSPPDYNGGSSITGYELEFKLKASGSCWTQAYSGQSSTCNLIGLRPGTHKMAFVIDKLSRSCRMSISCAASFMTSPGLSEAPSSPVFSEIRSTSLKVSWDRPNHDGGSAILGYRLEMLIAETSDSLCVYRGDELSVGVDKLIPGQKYIFKVQALNKAGSSGWSGPSEVWTKAAVPDAPETPTIVNVSSTTVSLRWISPKPNGSCILSYRLQMANLGYDATNRQNEMFRFYSSGTDRYIAGEENTQETQTEDNDQERHAVQSVYDGPALAYTLKNLQPWTSYAFCLQALNSVGESVCSKIILSKTSPSCPSPPSLVISETSTDTVSLQWELPQRDNGASVISFGLHMKKKPEAFKNNPRHNKTHIEDTTDEWTEVYKGALLNYALPSLLPGHSYMFRLVAYNVYGPSGPSFVTASTLAACPLPPSPPTFSGISPTSVRVRWAAPTCDNGAPILRYRLLMDHSKSGHMHKVYEGDSTSYKVVKLVPGRSYQVAVQAINSAGASHLSDLSSVTLPAQIVLPALDAPQLARSNDFLSVSWTHLDQREVVSYTLQMESAPGKLLQVYEGSTPRFMLDINNSNKSCKFRVRANGGGLEVCSGPWSPFSTWTPPPVSKQKPKDVKRSSSITTMDFIRGMHQRLADPWSVKQRRMIALIGTLLTLTLALFTNTRD</sequence>
<evidence type="ECO:0000313" key="3">
    <source>
        <dbReference type="EMBL" id="EFJ13478.1"/>
    </source>
</evidence>
<dbReference type="PANTHER" id="PTHR13817:SF73">
    <property type="entry name" value="FIBRONECTIN TYPE-III DOMAIN-CONTAINING PROTEIN"/>
    <property type="match status" value="1"/>
</dbReference>
<dbReference type="InterPro" id="IPR013783">
    <property type="entry name" value="Ig-like_fold"/>
</dbReference>
<dbReference type="STRING" id="88036.D8SPU9"/>
<dbReference type="KEGG" id="smo:SELMODRAFT_446250"/>
<feature type="domain" description="Fibronectin type-III" evidence="2">
    <location>
        <begin position="801"/>
        <end position="893"/>
    </location>
</feature>
<dbReference type="EMBL" id="GL377632">
    <property type="protein sequence ID" value="EFJ13478.1"/>
    <property type="molecule type" value="Genomic_DNA"/>
</dbReference>
<dbReference type="Gene3D" id="2.60.40.10">
    <property type="entry name" value="Immunoglobulins"/>
    <property type="match status" value="7"/>
</dbReference>
<feature type="domain" description="Fibronectin type-III" evidence="2">
    <location>
        <begin position="556"/>
        <end position="686"/>
    </location>
</feature>
<evidence type="ECO:0000313" key="4">
    <source>
        <dbReference type="Proteomes" id="UP000001514"/>
    </source>
</evidence>
<evidence type="ECO:0000256" key="1">
    <source>
        <dbReference type="ARBA" id="ARBA00022737"/>
    </source>
</evidence>
<dbReference type="HOGENOM" id="CLU_300799_0_0_1"/>
<reference evidence="3 4" key="1">
    <citation type="journal article" date="2011" name="Science">
        <title>The Selaginella genome identifies genetic changes associated with the evolution of vascular plants.</title>
        <authorList>
            <person name="Banks J.A."/>
            <person name="Nishiyama T."/>
            <person name="Hasebe M."/>
            <person name="Bowman J.L."/>
            <person name="Gribskov M."/>
            <person name="dePamphilis C."/>
            <person name="Albert V.A."/>
            <person name="Aono N."/>
            <person name="Aoyama T."/>
            <person name="Ambrose B.A."/>
            <person name="Ashton N.W."/>
            <person name="Axtell M.J."/>
            <person name="Barker E."/>
            <person name="Barker M.S."/>
            <person name="Bennetzen J.L."/>
            <person name="Bonawitz N.D."/>
            <person name="Chapple C."/>
            <person name="Cheng C."/>
            <person name="Correa L.G."/>
            <person name="Dacre M."/>
            <person name="DeBarry J."/>
            <person name="Dreyer I."/>
            <person name="Elias M."/>
            <person name="Engstrom E.M."/>
            <person name="Estelle M."/>
            <person name="Feng L."/>
            <person name="Finet C."/>
            <person name="Floyd S.K."/>
            <person name="Frommer W.B."/>
            <person name="Fujita T."/>
            <person name="Gramzow L."/>
            <person name="Gutensohn M."/>
            <person name="Harholt J."/>
            <person name="Hattori M."/>
            <person name="Heyl A."/>
            <person name="Hirai T."/>
            <person name="Hiwatashi Y."/>
            <person name="Ishikawa M."/>
            <person name="Iwata M."/>
            <person name="Karol K.G."/>
            <person name="Koehler B."/>
            <person name="Kolukisaoglu U."/>
            <person name="Kubo M."/>
            <person name="Kurata T."/>
            <person name="Lalonde S."/>
            <person name="Li K."/>
            <person name="Li Y."/>
            <person name="Litt A."/>
            <person name="Lyons E."/>
            <person name="Manning G."/>
            <person name="Maruyama T."/>
            <person name="Michael T.P."/>
            <person name="Mikami K."/>
            <person name="Miyazaki S."/>
            <person name="Morinaga S."/>
            <person name="Murata T."/>
            <person name="Mueller-Roeber B."/>
            <person name="Nelson D.R."/>
            <person name="Obara M."/>
            <person name="Oguri Y."/>
            <person name="Olmstead R.G."/>
            <person name="Onodera N."/>
            <person name="Petersen B.L."/>
            <person name="Pils B."/>
            <person name="Prigge M."/>
            <person name="Rensing S.A."/>
            <person name="Riano-Pachon D.M."/>
            <person name="Roberts A.W."/>
            <person name="Sato Y."/>
            <person name="Scheller H.V."/>
            <person name="Schulz B."/>
            <person name="Schulz C."/>
            <person name="Shakirov E.V."/>
            <person name="Shibagaki N."/>
            <person name="Shinohara N."/>
            <person name="Shippen D.E."/>
            <person name="Soerensen I."/>
            <person name="Sotooka R."/>
            <person name="Sugimoto N."/>
            <person name="Sugita M."/>
            <person name="Sumikawa N."/>
            <person name="Tanurdzic M."/>
            <person name="Theissen G."/>
            <person name="Ulvskov P."/>
            <person name="Wakazuki S."/>
            <person name="Weng J.K."/>
            <person name="Willats W.W."/>
            <person name="Wipf D."/>
            <person name="Wolf P.G."/>
            <person name="Yang L."/>
            <person name="Zimmer A.D."/>
            <person name="Zhu Q."/>
            <person name="Mitros T."/>
            <person name="Hellsten U."/>
            <person name="Loque D."/>
            <person name="Otillar R."/>
            <person name="Salamov A."/>
            <person name="Schmutz J."/>
            <person name="Shapiro H."/>
            <person name="Lindquist E."/>
            <person name="Lucas S."/>
            <person name="Rokhsar D."/>
            <person name="Grigoriev I.V."/>
        </authorList>
    </citation>
    <scope>NUCLEOTIDE SEQUENCE [LARGE SCALE GENOMIC DNA]</scope>
</reference>
<feature type="domain" description="Fibronectin type-III" evidence="2">
    <location>
        <begin position="362"/>
        <end position="456"/>
    </location>
</feature>
<dbReference type="AlphaFoldDB" id="D8SPU9"/>
<dbReference type="InterPro" id="IPR003961">
    <property type="entry name" value="FN3_dom"/>
</dbReference>
<feature type="domain" description="Fibronectin type-III" evidence="2">
    <location>
        <begin position="171"/>
        <end position="263"/>
    </location>
</feature>
<proteinExistence type="predicted"/>
<feature type="domain" description="Fibronectin type-III" evidence="2">
    <location>
        <begin position="687"/>
        <end position="798"/>
    </location>
</feature>
<organism evidence="4">
    <name type="scientific">Selaginella moellendorffii</name>
    <name type="common">Spikemoss</name>
    <dbReference type="NCBI Taxonomy" id="88036"/>
    <lineage>
        <taxon>Eukaryota</taxon>
        <taxon>Viridiplantae</taxon>
        <taxon>Streptophyta</taxon>
        <taxon>Embryophyta</taxon>
        <taxon>Tracheophyta</taxon>
        <taxon>Lycopodiopsida</taxon>
        <taxon>Selaginellales</taxon>
        <taxon>Selaginellaceae</taxon>
        <taxon>Selaginella</taxon>
    </lineage>
</organism>